<dbReference type="Gene3D" id="3.30.420.10">
    <property type="entry name" value="Ribonuclease H-like superfamily/Ribonuclease H"/>
    <property type="match status" value="1"/>
</dbReference>
<proteinExistence type="predicted"/>
<dbReference type="GO" id="GO:0004527">
    <property type="term" value="F:exonuclease activity"/>
    <property type="evidence" value="ECO:0007669"/>
    <property type="project" value="UniProtKB-KW"/>
</dbReference>
<sequence length="280" mass="31725">MNQLSGIFVFDIETIPDLETVRRAWNVDATVLDNSLRDQWASEERPIKPAWQQIVAIAGAWIEPNGALRYLGALGSENDSEAALVRIFFQVVARHRPRLVGWNSGGFDLPVLVYRAMVHRIPAPAFYQIGEPYHSYRKRFDEESHIDLMDVLSFYGASPRLKLDEMAQVLGIPGKLGVDGGQVWDLYQSGDLATIRRYCMTDVLTTALIYSRYAEHRGWCSADQVTTFEQSVVAWLEAQDDPIWARFLDQWTARLPQVLGRQSWDDGQALSDGGADTMMR</sequence>
<dbReference type="EMBL" id="CP003179">
    <property type="protein sequence ID" value="AEW04601.1"/>
    <property type="molecule type" value="Genomic_DNA"/>
</dbReference>
<dbReference type="InterPro" id="IPR036397">
    <property type="entry name" value="RNaseH_sf"/>
</dbReference>
<reference evidence="3" key="1">
    <citation type="submission" date="2011-12" db="EMBL/GenBank/DDBJ databases">
        <title>The complete genome of chromosome of Sulfobacillus acidophilus DSM 10332.</title>
        <authorList>
            <person name="Lucas S."/>
            <person name="Han J."/>
            <person name="Lapidus A."/>
            <person name="Bruce D."/>
            <person name="Goodwin L."/>
            <person name="Pitluck S."/>
            <person name="Peters L."/>
            <person name="Kyrpides N."/>
            <person name="Mavromatis K."/>
            <person name="Ivanova N."/>
            <person name="Mikhailova N."/>
            <person name="Chertkov O."/>
            <person name="Saunders E."/>
            <person name="Detter J.C."/>
            <person name="Tapia R."/>
            <person name="Han C."/>
            <person name="Land M."/>
            <person name="Hauser L."/>
            <person name="Markowitz V."/>
            <person name="Cheng J.-F."/>
            <person name="Hugenholtz P."/>
            <person name="Woyke T."/>
            <person name="Wu D."/>
            <person name="Pukall R."/>
            <person name="Gehrich-Schroeter G."/>
            <person name="Schneider S."/>
            <person name="Klenk H.-P."/>
            <person name="Eisen J.A."/>
        </authorList>
    </citation>
    <scope>NUCLEOTIDE SEQUENCE [LARGE SCALE GENOMIC DNA]</scope>
    <source>
        <strain evidence="3">ATCC 700253 / DSM 10332 / NAL</strain>
    </source>
</reference>
<dbReference type="SUPFAM" id="SSF53098">
    <property type="entry name" value="Ribonuclease H-like"/>
    <property type="match status" value="1"/>
</dbReference>
<dbReference type="Proteomes" id="UP000005439">
    <property type="component" value="Chromosome"/>
</dbReference>
<evidence type="ECO:0000259" key="1">
    <source>
        <dbReference type="Pfam" id="PF10108"/>
    </source>
</evidence>
<dbReference type="GO" id="GO:0003676">
    <property type="term" value="F:nucleic acid binding"/>
    <property type="evidence" value="ECO:0007669"/>
    <property type="project" value="InterPro"/>
</dbReference>
<organism evidence="2 3">
    <name type="scientific">Sulfobacillus acidophilus (strain ATCC 700253 / DSM 10332 / NAL)</name>
    <dbReference type="NCBI Taxonomy" id="679936"/>
    <lineage>
        <taxon>Bacteria</taxon>
        <taxon>Bacillati</taxon>
        <taxon>Bacillota</taxon>
        <taxon>Clostridia</taxon>
        <taxon>Eubacteriales</taxon>
        <taxon>Clostridiales Family XVII. Incertae Sedis</taxon>
        <taxon>Sulfobacillus</taxon>
    </lineage>
</organism>
<dbReference type="InterPro" id="IPR019288">
    <property type="entry name" value="3'-5'_exonuclease_PolB-like"/>
</dbReference>
<dbReference type="KEGG" id="sap:Sulac_1101"/>
<evidence type="ECO:0000313" key="2">
    <source>
        <dbReference type="EMBL" id="AEW04601.1"/>
    </source>
</evidence>
<keyword evidence="2" id="KW-0378">Hydrolase</keyword>
<dbReference type="CDD" id="cd05782">
    <property type="entry name" value="DNA_polB_like1_exo"/>
    <property type="match status" value="1"/>
</dbReference>
<gene>
    <name evidence="2" type="ordered locus">Sulac_1101</name>
</gene>
<dbReference type="AlphaFoldDB" id="G8TU10"/>
<dbReference type="Pfam" id="PF10108">
    <property type="entry name" value="DNA_pol_B_exo2"/>
    <property type="match status" value="1"/>
</dbReference>
<dbReference type="PATRIC" id="fig|679936.5.peg.1160"/>
<keyword evidence="3" id="KW-1185">Reference proteome</keyword>
<dbReference type="InterPro" id="IPR012337">
    <property type="entry name" value="RNaseH-like_sf"/>
</dbReference>
<keyword evidence="2" id="KW-0540">Nuclease</keyword>
<dbReference type="HOGENOM" id="CLU_069554_0_0_9"/>
<accession>G8TU10</accession>
<reference evidence="2 3" key="2">
    <citation type="journal article" date="2012" name="Stand. Genomic Sci.">
        <title>Complete genome sequence of the moderately thermophilic mineral-sulfide-oxidizing firmicute Sulfobacillus acidophilus type strain (NAL(T)).</title>
        <authorList>
            <person name="Anderson I."/>
            <person name="Chertkov O."/>
            <person name="Chen A."/>
            <person name="Saunders E."/>
            <person name="Lapidus A."/>
            <person name="Nolan M."/>
            <person name="Lucas S."/>
            <person name="Hammon N."/>
            <person name="Deshpande S."/>
            <person name="Cheng J.F."/>
            <person name="Han C."/>
            <person name="Tapia R."/>
            <person name="Goodwin L.A."/>
            <person name="Pitluck S."/>
            <person name="Liolios K."/>
            <person name="Pagani I."/>
            <person name="Ivanova N."/>
            <person name="Mikhailova N."/>
            <person name="Pati A."/>
            <person name="Palaniappan K."/>
            <person name="Land M."/>
            <person name="Pan C."/>
            <person name="Rohde M."/>
            <person name="Pukall R."/>
            <person name="Goker M."/>
            <person name="Detter J.C."/>
            <person name="Woyke T."/>
            <person name="Bristow J."/>
            <person name="Eisen J.A."/>
            <person name="Markowitz V."/>
            <person name="Hugenholtz P."/>
            <person name="Kyrpides N.C."/>
            <person name="Klenk H.P."/>
            <person name="Mavromatis K."/>
        </authorList>
    </citation>
    <scope>NUCLEOTIDE SEQUENCE [LARGE SCALE GENOMIC DNA]</scope>
    <source>
        <strain evidence="3">ATCC 700253 / DSM 10332 / NAL</strain>
    </source>
</reference>
<name>G8TU10_SULAD</name>
<evidence type="ECO:0000313" key="3">
    <source>
        <dbReference type="Proteomes" id="UP000005439"/>
    </source>
</evidence>
<protein>
    <submittedName>
        <fullName evidence="2">3'-5' exonuclease, PolB</fullName>
    </submittedName>
</protein>
<keyword evidence="2" id="KW-0269">Exonuclease</keyword>
<feature type="domain" description="Predicted 3'-5' exonuclease PolB-like" evidence="1">
    <location>
        <begin position="50"/>
        <end position="251"/>
    </location>
</feature>